<dbReference type="InterPro" id="IPR018117">
    <property type="entry name" value="C5_DNA_meth_AS"/>
</dbReference>
<dbReference type="eggNOG" id="COG0270">
    <property type="taxonomic scope" value="Bacteria"/>
</dbReference>
<dbReference type="PROSITE" id="PS00094">
    <property type="entry name" value="C5_MTASE_1"/>
    <property type="match status" value="1"/>
</dbReference>
<dbReference type="GO" id="GO:0009307">
    <property type="term" value="P:DNA restriction-modification system"/>
    <property type="evidence" value="ECO:0007669"/>
    <property type="project" value="UniProtKB-KW"/>
</dbReference>
<comment type="catalytic activity">
    <reaction evidence="5 8">
        <text>a 2'-deoxycytidine in DNA + S-adenosyl-L-methionine = a 5-methyl-2'-deoxycytidine in DNA + S-adenosyl-L-homocysteine + H(+)</text>
        <dbReference type="Rhea" id="RHEA:13681"/>
        <dbReference type="Rhea" id="RHEA-COMP:11369"/>
        <dbReference type="Rhea" id="RHEA-COMP:11370"/>
        <dbReference type="ChEBI" id="CHEBI:15378"/>
        <dbReference type="ChEBI" id="CHEBI:57856"/>
        <dbReference type="ChEBI" id="CHEBI:59789"/>
        <dbReference type="ChEBI" id="CHEBI:85452"/>
        <dbReference type="ChEBI" id="CHEBI:85454"/>
        <dbReference type="EC" id="2.1.1.37"/>
    </reaction>
</comment>
<dbReference type="SUPFAM" id="SSF53335">
    <property type="entry name" value="S-adenosyl-L-methionine-dependent methyltransferases"/>
    <property type="match status" value="1"/>
</dbReference>
<dbReference type="PANTHER" id="PTHR10629">
    <property type="entry name" value="CYTOSINE-SPECIFIC METHYLTRANSFERASE"/>
    <property type="match status" value="1"/>
</dbReference>
<dbReference type="EMBL" id="FN434113">
    <property type="protein sequence ID" value="CBA19005.1"/>
    <property type="molecule type" value="Genomic_DNA"/>
</dbReference>
<evidence type="ECO:0000256" key="2">
    <source>
        <dbReference type="ARBA" id="ARBA00022679"/>
    </source>
</evidence>
<keyword evidence="4" id="KW-0680">Restriction system</keyword>
<evidence type="ECO:0000256" key="5">
    <source>
        <dbReference type="ARBA" id="ARBA00047422"/>
    </source>
</evidence>
<evidence type="ECO:0000256" key="1">
    <source>
        <dbReference type="ARBA" id="ARBA00022603"/>
    </source>
</evidence>
<dbReference type="Gene3D" id="3.40.50.150">
    <property type="entry name" value="Vaccinia Virus protein VP39"/>
    <property type="match status" value="1"/>
</dbReference>
<dbReference type="NCBIfam" id="TIGR00675">
    <property type="entry name" value="dcm"/>
    <property type="match status" value="1"/>
</dbReference>
<dbReference type="PANTHER" id="PTHR10629:SF52">
    <property type="entry name" value="DNA (CYTOSINE-5)-METHYLTRANSFERASE 1"/>
    <property type="match status" value="1"/>
</dbReference>
<sequence length="379" mass="43098">MSGVQLSMKFEGVNKPTVVSMFSGCGGMDLGFVQAGYDVVWANDFDADACLTYKRNIGDIIHGDVTTLDVPDVKNLDVLTAGFPCQPFSNAGSRKGINDPRGQLYKQTFKFIKKLSPKVVVFENVRGLLSTKVENGKLIDEIVDTLTNSLGYHVMYRLVNFSHFGVPQNRIRVILIAIKDLEYLPYIFPEVEMNKDLTLAKTLAGITDELPNQNELMKLNPQALHYGSMIPAGGSWKNIPYELLPDRWKKIRDDMPRYHYPNFFRRYDLHEIQGTITAAFKPENAGVWHPVEDRIYSVREIARFQTFPDDFVFEGRSIKSKYQQIGNAVPPLIGRKIAEQIKNYIHKVELSKIQRTMVESTHLNVNQPIHVQKVSLALF</sequence>
<protein>
    <recommendedName>
        <fullName evidence="8">Cytosine-specific methyltransferase</fullName>
        <ecNumber evidence="8">2.1.1.37</ecNumber>
    </recommendedName>
</protein>
<dbReference type="REBASE" id="25136">
    <property type="entry name" value="M.EamCORF63P"/>
</dbReference>
<organism evidence="9 10">
    <name type="scientific">Erwinia amylovora (strain CFBP1430)</name>
    <dbReference type="NCBI Taxonomy" id="665029"/>
    <lineage>
        <taxon>Bacteria</taxon>
        <taxon>Pseudomonadati</taxon>
        <taxon>Pseudomonadota</taxon>
        <taxon>Gammaproteobacteria</taxon>
        <taxon>Enterobacterales</taxon>
        <taxon>Erwiniaceae</taxon>
        <taxon>Erwinia</taxon>
    </lineage>
</organism>
<dbReference type="Proteomes" id="UP000001841">
    <property type="component" value="Chromosome"/>
</dbReference>
<evidence type="ECO:0000256" key="3">
    <source>
        <dbReference type="ARBA" id="ARBA00022691"/>
    </source>
</evidence>
<dbReference type="HOGENOM" id="CLU_006958_2_0_6"/>
<name>D4HU82_ERWAC</name>
<reference evidence="9 10" key="1">
    <citation type="journal article" date="2010" name="Mol. Plant Microbe Interact.">
        <title>Complete genome sequence of the fire blight pathogen Erwinia amylovora CFBP 1430 and comparison to other Erwinia spp.</title>
        <authorList>
            <person name="Smits T.H."/>
            <person name="Rezzonico F."/>
            <person name="Kamber T."/>
            <person name="Blom J."/>
            <person name="Goesmann A."/>
            <person name="Frey J.E."/>
            <person name="Duffy B."/>
        </authorList>
    </citation>
    <scope>NUCLEOTIDE SEQUENCE [LARGE SCALE GENOMIC DNA]</scope>
    <source>
        <strain evidence="10">CFBP1430</strain>
    </source>
</reference>
<dbReference type="InterPro" id="IPR001525">
    <property type="entry name" value="C5_MeTfrase"/>
</dbReference>
<evidence type="ECO:0000256" key="6">
    <source>
        <dbReference type="PROSITE-ProRule" id="PRU01016"/>
    </source>
</evidence>
<accession>D4HU82</accession>
<dbReference type="GO" id="GO:0003677">
    <property type="term" value="F:DNA binding"/>
    <property type="evidence" value="ECO:0007669"/>
    <property type="project" value="TreeGrafter"/>
</dbReference>
<dbReference type="GO" id="GO:0032259">
    <property type="term" value="P:methylation"/>
    <property type="evidence" value="ECO:0007669"/>
    <property type="project" value="UniProtKB-KW"/>
</dbReference>
<dbReference type="Pfam" id="PF00145">
    <property type="entry name" value="DNA_methylase"/>
    <property type="match status" value="1"/>
</dbReference>
<dbReference type="InterPro" id="IPR029063">
    <property type="entry name" value="SAM-dependent_MTases_sf"/>
</dbReference>
<dbReference type="GO" id="GO:0003886">
    <property type="term" value="F:DNA (cytosine-5-)-methyltransferase activity"/>
    <property type="evidence" value="ECO:0007669"/>
    <property type="project" value="UniProtKB-EC"/>
</dbReference>
<dbReference type="AlphaFoldDB" id="D4HU82"/>
<gene>
    <name evidence="9" type="primary">dcm1</name>
    <name evidence="9" type="ordered locus">EAMY_0063</name>
</gene>
<dbReference type="STRING" id="665029.EAMY_0063"/>
<dbReference type="EC" id="2.1.1.37" evidence="8"/>
<proteinExistence type="inferred from homology"/>
<dbReference type="KEGG" id="eam:EAMY_0063"/>
<keyword evidence="3 6" id="KW-0949">S-adenosyl-L-methionine</keyword>
<evidence type="ECO:0000256" key="4">
    <source>
        <dbReference type="ARBA" id="ARBA00022747"/>
    </source>
</evidence>
<dbReference type="GO" id="GO:0044027">
    <property type="term" value="P:negative regulation of gene expression via chromosomal CpG island methylation"/>
    <property type="evidence" value="ECO:0007669"/>
    <property type="project" value="TreeGrafter"/>
</dbReference>
<feature type="active site" evidence="6">
    <location>
        <position position="85"/>
    </location>
</feature>
<dbReference type="PRINTS" id="PR00105">
    <property type="entry name" value="C5METTRFRASE"/>
</dbReference>
<evidence type="ECO:0000313" key="10">
    <source>
        <dbReference type="Proteomes" id="UP000001841"/>
    </source>
</evidence>
<dbReference type="PROSITE" id="PS51679">
    <property type="entry name" value="SAM_MT_C5"/>
    <property type="match status" value="1"/>
</dbReference>
<evidence type="ECO:0000256" key="8">
    <source>
        <dbReference type="RuleBase" id="RU000417"/>
    </source>
</evidence>
<evidence type="ECO:0000256" key="7">
    <source>
        <dbReference type="RuleBase" id="RU000416"/>
    </source>
</evidence>
<keyword evidence="1 6" id="KW-0489">Methyltransferase</keyword>
<dbReference type="InterPro" id="IPR050390">
    <property type="entry name" value="C5-Methyltransferase"/>
</dbReference>
<comment type="similarity">
    <text evidence="6 7">Belongs to the class I-like SAM-binding methyltransferase superfamily. C5-methyltransferase family.</text>
</comment>
<evidence type="ECO:0000313" key="9">
    <source>
        <dbReference type="EMBL" id="CBA19005.1"/>
    </source>
</evidence>
<keyword evidence="2 6" id="KW-0808">Transferase</keyword>
<dbReference type="CDD" id="cd00315">
    <property type="entry name" value="Cyt_C5_DNA_methylase"/>
    <property type="match status" value="1"/>
</dbReference>
<dbReference type="Gene3D" id="3.90.120.10">
    <property type="entry name" value="DNA Methylase, subunit A, domain 2"/>
    <property type="match status" value="1"/>
</dbReference>